<proteinExistence type="predicted"/>
<feature type="chain" id="PRO_5007655069" evidence="2">
    <location>
        <begin position="21"/>
        <end position="152"/>
    </location>
</feature>
<dbReference type="InParanoid" id="F0V990"/>
<reference evidence="5" key="3">
    <citation type="journal article" date="2012" name="PLoS Pathog.">
        <title>Comparative genomics of the apicomplexan parasites Toxoplasma gondii and Neospora caninum: Coccidia differing in host range and transmission strategy.</title>
        <authorList>
            <person name="Reid A.J."/>
            <person name="Vermont S.J."/>
            <person name="Cotton J.A."/>
            <person name="Harris D."/>
            <person name="Hill-Cawthorne G.A."/>
            <person name="Konen-Waisman S."/>
            <person name="Latham S.M."/>
            <person name="Mourier T."/>
            <person name="Norton R."/>
            <person name="Quail M.A."/>
            <person name="Sanders M."/>
            <person name="Shanmugam D."/>
            <person name="Sohal A."/>
            <person name="Wasmuth J.D."/>
            <person name="Brunk B."/>
            <person name="Grigg M.E."/>
            <person name="Howard J.C."/>
            <person name="Parkinson J."/>
            <person name="Roos D.S."/>
            <person name="Trees A.J."/>
            <person name="Berriman M."/>
            <person name="Pain A."/>
            <person name="Wastling J.M."/>
        </authorList>
    </citation>
    <scope>NUCLEOTIDE SEQUENCE [LARGE SCALE GENOMIC DNA]</scope>
    <source>
        <strain evidence="5">Liverpool</strain>
    </source>
</reference>
<reference evidence="3" key="2">
    <citation type="submission" date="2011-03" db="EMBL/GenBank/DDBJ databases">
        <title>Comparative genomics and transcriptomics of Neospora caninum and Toxoplasma gondii.</title>
        <authorList>
            <person name="Reid A.J."/>
            <person name="Sohal A."/>
            <person name="Harris D."/>
            <person name="Quail M."/>
            <person name="Sanders M."/>
            <person name="Berriman M."/>
            <person name="Wastling J.M."/>
            <person name="Pain A."/>
        </authorList>
    </citation>
    <scope>NUCLEOTIDE SEQUENCE</scope>
    <source>
        <strain evidence="3">Liverpool</strain>
    </source>
</reference>
<evidence type="ECO:0000256" key="2">
    <source>
        <dbReference type="SAM" id="SignalP"/>
    </source>
</evidence>
<dbReference type="AlphaFoldDB" id="F0V990"/>
<accession>F0V990</accession>
<feature type="region of interest" description="Disordered" evidence="1">
    <location>
        <begin position="68"/>
        <end position="118"/>
    </location>
</feature>
<dbReference type="eggNOG" id="ENOG502R0I4">
    <property type="taxonomic scope" value="Eukaryota"/>
</dbReference>
<dbReference type="VEuPathDB" id="ToxoDB:NCLIV_007890"/>
<keyword evidence="5" id="KW-1185">Reference proteome</keyword>
<dbReference type="GeneID" id="13441341"/>
<reference evidence="3" key="1">
    <citation type="submission" date="2011-02" db="EMBL/GenBank/DDBJ databases">
        <authorList>
            <person name="Aslett M."/>
        </authorList>
    </citation>
    <scope>NUCLEOTIDE SEQUENCE</scope>
    <source>
        <strain evidence="3">Liverpool</strain>
    </source>
</reference>
<protein>
    <submittedName>
        <fullName evidence="3">Uncharacterized protein</fullName>
    </submittedName>
</protein>
<name>F0V990_NEOCL</name>
<evidence type="ECO:0000313" key="3">
    <source>
        <dbReference type="EMBL" id="CBZ50315.1"/>
    </source>
</evidence>
<dbReference type="EMBL" id="LN714477">
    <property type="protein sequence ID" value="CEL64921.1"/>
    <property type="molecule type" value="Genomic_DNA"/>
</dbReference>
<organism evidence="3 5">
    <name type="scientific">Neospora caninum (strain Liverpool)</name>
    <dbReference type="NCBI Taxonomy" id="572307"/>
    <lineage>
        <taxon>Eukaryota</taxon>
        <taxon>Sar</taxon>
        <taxon>Alveolata</taxon>
        <taxon>Apicomplexa</taxon>
        <taxon>Conoidasida</taxon>
        <taxon>Coccidia</taxon>
        <taxon>Eucoccidiorida</taxon>
        <taxon>Eimeriorina</taxon>
        <taxon>Sarcocystidae</taxon>
        <taxon>Neospora</taxon>
    </lineage>
</organism>
<dbReference type="OrthoDB" id="10333060at2759"/>
<gene>
    <name evidence="4" type="ORF">BN1204_007890</name>
    <name evidence="3" type="ORF">NCLIV_007890</name>
</gene>
<evidence type="ECO:0000313" key="5">
    <source>
        <dbReference type="Proteomes" id="UP000007494"/>
    </source>
</evidence>
<evidence type="ECO:0000313" key="4">
    <source>
        <dbReference type="EMBL" id="CEL64921.1"/>
    </source>
</evidence>
<feature type="signal peptide" evidence="2">
    <location>
        <begin position="1"/>
        <end position="20"/>
    </location>
</feature>
<dbReference type="RefSeq" id="XP_003880349.1">
    <property type="nucleotide sequence ID" value="XM_003880300.1"/>
</dbReference>
<reference evidence="4" key="4">
    <citation type="journal article" date="2015" name="PLoS ONE">
        <title>Comprehensive Evaluation of Toxoplasma gondii VEG and Neospora caninum LIV Genomes with Tachyzoite Stage Transcriptome and Proteome Defines Novel Transcript Features.</title>
        <authorList>
            <person name="Ramaprasad A."/>
            <person name="Mourier T."/>
            <person name="Naeem R."/>
            <person name="Malas T.B."/>
            <person name="Moussa E."/>
            <person name="Panigrahi A."/>
            <person name="Vermont S.J."/>
            <person name="Otto T.D."/>
            <person name="Wastling J."/>
            <person name="Pain A."/>
        </authorList>
    </citation>
    <scope>NUCLEOTIDE SEQUENCE</scope>
    <source>
        <strain evidence="4">Liverpool</strain>
    </source>
</reference>
<dbReference type="OMA" id="ICSKSAH"/>
<evidence type="ECO:0000256" key="1">
    <source>
        <dbReference type="SAM" id="MobiDB-lite"/>
    </source>
</evidence>
<dbReference type="EMBL" id="FR823383">
    <property type="protein sequence ID" value="CBZ50315.1"/>
    <property type="molecule type" value="Genomic_DNA"/>
</dbReference>
<dbReference type="Proteomes" id="UP000007494">
    <property type="component" value="Chromosome III"/>
</dbReference>
<keyword evidence="2" id="KW-0732">Signal</keyword>
<sequence>MRLFVCVATVALLYSMCAHALQKTEHGRALRNSRVHQCKACKGACPHKRNHGKPVDAVKVKEEAELAAAKKKGEEEGHAAARKLIPEGPRTETPHPSKNKIPRSGEAKPEELSLPAKIEGTDVTEALETAEKTLSQLPTVAPVAVAKEEVRV</sequence>